<accession>A0ABY5BT54</accession>
<name>A0ABY5BT54_9LACO</name>
<feature type="transmembrane region" description="Helical" evidence="1">
    <location>
        <begin position="389"/>
        <end position="409"/>
    </location>
</feature>
<feature type="transmembrane region" description="Helical" evidence="1">
    <location>
        <begin position="301"/>
        <end position="319"/>
    </location>
</feature>
<feature type="transmembrane region" description="Helical" evidence="1">
    <location>
        <begin position="455"/>
        <end position="475"/>
    </location>
</feature>
<gene>
    <name evidence="2" type="ORF">M3M39_00590</name>
</gene>
<keyword evidence="1" id="KW-0812">Transmembrane</keyword>
<evidence type="ECO:0000256" key="1">
    <source>
        <dbReference type="SAM" id="Phobius"/>
    </source>
</evidence>
<reference evidence="2" key="1">
    <citation type="submission" date="2022-05" db="EMBL/GenBank/DDBJ databases">
        <authorList>
            <person name="Oliphant S.A."/>
            <person name="Watson-Haigh N.S."/>
            <person name="Sumby K.M."/>
            <person name="Gardner J.M."/>
            <person name="Jiranek V."/>
        </authorList>
    </citation>
    <scope>NUCLEOTIDE SEQUENCE</scope>
    <source>
        <strain evidence="2">KI11_C11</strain>
    </source>
</reference>
<feature type="transmembrane region" description="Helical" evidence="1">
    <location>
        <begin position="234"/>
        <end position="260"/>
    </location>
</feature>
<protein>
    <submittedName>
        <fullName evidence="2">YfhO family protein</fullName>
    </submittedName>
</protein>
<dbReference type="PANTHER" id="PTHR38454">
    <property type="entry name" value="INTEGRAL MEMBRANE PROTEIN-RELATED"/>
    <property type="match status" value="1"/>
</dbReference>
<feature type="transmembrane region" description="Helical" evidence="1">
    <location>
        <begin position="836"/>
        <end position="855"/>
    </location>
</feature>
<feature type="transmembrane region" description="Helical" evidence="1">
    <location>
        <begin position="181"/>
        <end position="214"/>
    </location>
</feature>
<evidence type="ECO:0000313" key="3">
    <source>
        <dbReference type="Proteomes" id="UP001057025"/>
    </source>
</evidence>
<keyword evidence="1" id="KW-0472">Membrane</keyword>
<organism evidence="2 3">
    <name type="scientific">Fructilactobacillus hinvesii</name>
    <dbReference type="NCBI Taxonomy" id="2940300"/>
    <lineage>
        <taxon>Bacteria</taxon>
        <taxon>Bacillati</taxon>
        <taxon>Bacillota</taxon>
        <taxon>Bacilli</taxon>
        <taxon>Lactobacillales</taxon>
        <taxon>Lactobacillaceae</taxon>
        <taxon>Fructilactobacillus</taxon>
    </lineage>
</organism>
<dbReference type="Pfam" id="PF09586">
    <property type="entry name" value="YfhO"/>
    <property type="match status" value="1"/>
</dbReference>
<sequence>MNKKMSQVLAYLGAFFLPILIVIGVFAGRGIAPLGGHNLLVSDLATQYFPFFNFLRTQLHNGGISTYSFLFSLGDNTIPVYTYYLMSPLNLLVFFVKSAQIPLLMEAIIMIKIGLISLSMVIFLRVKEHAVNWRQLVAGVAYGLCGFVAMYFYDFMWLEALMVLPFLTLAIDRLFKKEKWGWYTFTLLVGIILNYYMGYMLCVYSVIYFVYLFILQQPQTMKFWSFVRTRKAVLVKYIGSSILGGALSAFLLVPTLVGMLSTGKGNFDWTSFLPIFRFLPSDLLSFGVGATNFVGRLNHEPSLFVGSFFALGMLIFWLSPQIKRQEKRASLWLVGAIFVGMLIATFDTVWHMFQMPAGFPFREVYMLSFVMIGFGYQAWRRGAFSQLAIVKKAAVILAGLITLGYLSAFVEIRVARAFHWATPFYVTSYWNWLIALLFILVTVAVIGISKRDVRWWPLLLVVVSLEMGTNFWLALGGTHEYGNQSQFVQKYERSAQLVQAAQNQRQFTRLDVNNQLYVHNFNINYNQYNDSLLFNFYGVNSYTSSLNVHTHDALTKLGLYSRNERRVSVRGLTPVTAQLLSVGRQVNISRTGKMQLHTNPQLTGVGYAVAPTLDQLHLVNNDVYGNLNRLFQSESGSKALVFHPNPAQVLRLQKQRGQYRYRVRVTAQTTGMQYLDLQRVSPNQQLQIKVNGQALASRYPQNGAELIELGHRQQGDQLTVQFMSNRKLTKQDLKTTFASYQGDAVERFSQATVPYQLQVDDPARLALHGNQFTAKVKTTTARPVVLLSIPYDQGWTITDGQKPVKMKKAVNGLAQVRLTPGTHRLTFRYQTPGLKVGVLISLLGLVGTLLASWWWRKKRTVRRDAK</sequence>
<feature type="transmembrane region" description="Helical" evidence="1">
    <location>
        <begin position="429"/>
        <end position="448"/>
    </location>
</feature>
<feature type="transmembrane region" description="Helical" evidence="1">
    <location>
        <begin position="359"/>
        <end position="377"/>
    </location>
</feature>
<feature type="transmembrane region" description="Helical" evidence="1">
    <location>
        <begin position="331"/>
        <end position="353"/>
    </location>
</feature>
<dbReference type="RefSeq" id="WP_252797308.1">
    <property type="nucleotide sequence ID" value="NZ_CP097118.1"/>
</dbReference>
<keyword evidence="1" id="KW-1133">Transmembrane helix</keyword>
<evidence type="ECO:0000313" key="2">
    <source>
        <dbReference type="EMBL" id="USS88019.1"/>
    </source>
</evidence>
<dbReference type="EMBL" id="CP097118">
    <property type="protein sequence ID" value="USS88019.1"/>
    <property type="molecule type" value="Genomic_DNA"/>
</dbReference>
<dbReference type="Proteomes" id="UP001057025">
    <property type="component" value="Chromosome"/>
</dbReference>
<feature type="transmembrane region" description="Helical" evidence="1">
    <location>
        <begin position="136"/>
        <end position="169"/>
    </location>
</feature>
<keyword evidence="3" id="KW-1185">Reference proteome</keyword>
<proteinExistence type="predicted"/>
<dbReference type="PANTHER" id="PTHR38454:SF1">
    <property type="entry name" value="INTEGRAL MEMBRANE PROTEIN"/>
    <property type="match status" value="1"/>
</dbReference>
<feature type="transmembrane region" description="Helical" evidence="1">
    <location>
        <begin position="103"/>
        <end position="124"/>
    </location>
</feature>
<dbReference type="InterPro" id="IPR018580">
    <property type="entry name" value="Uncharacterised_YfhO"/>
</dbReference>